<evidence type="ECO:0000313" key="4">
    <source>
        <dbReference type="Proteomes" id="UP000186922"/>
    </source>
</evidence>
<comment type="caution">
    <text evidence="3">The sequence shown here is derived from an EMBL/GenBank/DDBJ whole genome shotgun (WGS) entry which is preliminary data.</text>
</comment>
<dbReference type="Pfam" id="PF21913">
    <property type="entry name" value="ORC6_2nd"/>
    <property type="match status" value="1"/>
</dbReference>
<protein>
    <recommendedName>
        <fullName evidence="2">ORC6 second cyclin-like domain-containing protein</fullName>
    </recommendedName>
</protein>
<dbReference type="PANTHER" id="PTHR13394">
    <property type="entry name" value="ORIGIN RECOGNITION COMPLEX SUBUNIT 6"/>
    <property type="match status" value="1"/>
</dbReference>
<proteinExistence type="predicted"/>
<dbReference type="GO" id="GO:0006270">
    <property type="term" value="P:DNA replication initiation"/>
    <property type="evidence" value="ECO:0007669"/>
    <property type="project" value="TreeGrafter"/>
</dbReference>
<dbReference type="Proteomes" id="UP000186922">
    <property type="component" value="Unassembled WGS sequence"/>
</dbReference>
<gene>
    <name evidence="3" type="primary">RvY_00624-1</name>
    <name evidence="3" type="synonym">RvY_00624.1</name>
    <name evidence="3" type="ORF">RvY_00624</name>
</gene>
<dbReference type="GO" id="GO:0005664">
    <property type="term" value="C:nuclear origin of replication recognition complex"/>
    <property type="evidence" value="ECO:0007669"/>
    <property type="project" value="InterPro"/>
</dbReference>
<dbReference type="OrthoDB" id="5552484at2759"/>
<feature type="domain" description="ORC6 second cyclin-like" evidence="2">
    <location>
        <begin position="109"/>
        <end position="190"/>
    </location>
</feature>
<evidence type="ECO:0000313" key="3">
    <source>
        <dbReference type="EMBL" id="GAU87827.1"/>
    </source>
</evidence>
<dbReference type="InterPro" id="IPR020529">
    <property type="entry name" value="ORC6_met/pln"/>
</dbReference>
<accession>A0A1D1UKN0</accession>
<dbReference type="AlphaFoldDB" id="A0A1D1UKN0"/>
<dbReference type="InterPro" id="IPR054113">
    <property type="entry name" value="ORC6_cyclin-like_2nd"/>
</dbReference>
<dbReference type="EMBL" id="BDGG01000001">
    <property type="protein sequence ID" value="GAU87827.1"/>
    <property type="molecule type" value="Genomic_DNA"/>
</dbReference>
<dbReference type="PANTHER" id="PTHR13394:SF0">
    <property type="entry name" value="ORIGIN RECOGNITION COMPLEX SUBUNIT 6"/>
    <property type="match status" value="1"/>
</dbReference>
<dbReference type="Gene3D" id="1.10.472.10">
    <property type="entry name" value="Cyclin-like"/>
    <property type="match status" value="1"/>
</dbReference>
<evidence type="ECO:0000256" key="1">
    <source>
        <dbReference type="SAM" id="MobiDB-lite"/>
    </source>
</evidence>
<evidence type="ECO:0000259" key="2">
    <source>
        <dbReference type="Pfam" id="PF21913"/>
    </source>
</evidence>
<name>A0A1D1UKN0_RAMVA</name>
<organism evidence="3 4">
    <name type="scientific">Ramazzottius varieornatus</name>
    <name type="common">Water bear</name>
    <name type="synonym">Tardigrade</name>
    <dbReference type="NCBI Taxonomy" id="947166"/>
    <lineage>
        <taxon>Eukaryota</taxon>
        <taxon>Metazoa</taxon>
        <taxon>Ecdysozoa</taxon>
        <taxon>Tardigrada</taxon>
        <taxon>Eutardigrada</taxon>
        <taxon>Parachela</taxon>
        <taxon>Hypsibioidea</taxon>
        <taxon>Ramazzottiidae</taxon>
        <taxon>Ramazzottius</taxon>
    </lineage>
</organism>
<reference evidence="3 4" key="1">
    <citation type="journal article" date="2016" name="Nat. Commun.">
        <title>Extremotolerant tardigrade genome and improved radiotolerance of human cultured cells by tardigrade-unique protein.</title>
        <authorList>
            <person name="Hashimoto T."/>
            <person name="Horikawa D.D."/>
            <person name="Saito Y."/>
            <person name="Kuwahara H."/>
            <person name="Kozuka-Hata H."/>
            <person name="Shin-I T."/>
            <person name="Minakuchi Y."/>
            <person name="Ohishi K."/>
            <person name="Motoyama A."/>
            <person name="Aizu T."/>
            <person name="Enomoto A."/>
            <person name="Kondo K."/>
            <person name="Tanaka S."/>
            <person name="Hara Y."/>
            <person name="Koshikawa S."/>
            <person name="Sagara H."/>
            <person name="Miura T."/>
            <person name="Yokobori S."/>
            <person name="Miyagawa K."/>
            <person name="Suzuki Y."/>
            <person name="Kubo T."/>
            <person name="Oyama M."/>
            <person name="Kohara Y."/>
            <person name="Fujiyama A."/>
            <person name="Arakawa K."/>
            <person name="Katayama T."/>
            <person name="Toyoda A."/>
            <person name="Kunieda T."/>
        </authorList>
    </citation>
    <scope>NUCLEOTIDE SEQUENCE [LARGE SCALE GENOMIC DNA]</scope>
    <source>
        <strain evidence="3 4">YOKOZUNA-1</strain>
    </source>
</reference>
<keyword evidence="4" id="KW-1185">Reference proteome</keyword>
<sequence>MAGRSPRKSALATQRYMDLLSGHYDPKDEQAISTQMQQYVQTLSFKAESLQYLKPTVELKNVVCFALALSSLGYRLPTEEGARRAGVSVKVYQSYRATAETILKISKEINVRDVGIRLGIEKAIPIAEKLLTAFKQEYAVTYEGVPDDQFVAAALSIACNKLKIKQAKKELAQISKLKGPGFVALCDQMQLKFQRDWIEKETTGATKKRRKSEEENIYEKAKEAGAEQNGVLKKKDKDQCLEEDYENFRKRIMEEAFKKLKEMDVKKYEEYKRLYADPDETGATSSEPAENTVPVPFKKRRRIC</sequence>
<dbReference type="STRING" id="947166.A0A1D1UKN0"/>
<feature type="region of interest" description="Disordered" evidence="1">
    <location>
        <begin position="277"/>
        <end position="304"/>
    </location>
</feature>